<proteinExistence type="predicted"/>
<reference evidence="2 3" key="1">
    <citation type="journal article" date="2009" name="PLoS Genet.">
        <title>The genome of Nectria haematococca: contribution of supernumerary chromosomes to gene expansion.</title>
        <authorList>
            <person name="Coleman J.J."/>
            <person name="Rounsley S.D."/>
            <person name="Rodriguez-Carres M."/>
            <person name="Kuo A."/>
            <person name="Wasmann C.C."/>
            <person name="Grimwood J."/>
            <person name="Schmutz J."/>
            <person name="Taga M."/>
            <person name="White G.J."/>
            <person name="Zhou S."/>
            <person name="Schwartz D.C."/>
            <person name="Freitag M."/>
            <person name="Ma L.J."/>
            <person name="Danchin E.G."/>
            <person name="Henrissat B."/>
            <person name="Coutinho P.M."/>
            <person name="Nelson D.R."/>
            <person name="Straney D."/>
            <person name="Napoli C.A."/>
            <person name="Barker B.M."/>
            <person name="Gribskov M."/>
            <person name="Rep M."/>
            <person name="Kroken S."/>
            <person name="Molnar I."/>
            <person name="Rensing C."/>
            <person name="Kennell J.C."/>
            <person name="Zamora J."/>
            <person name="Farman M.L."/>
            <person name="Selker E.U."/>
            <person name="Salamov A."/>
            <person name="Shapiro H."/>
            <person name="Pangilinan J."/>
            <person name="Lindquist E."/>
            <person name="Lamers C."/>
            <person name="Grigoriev I.V."/>
            <person name="Geiser D.M."/>
            <person name="Covert S.F."/>
            <person name="Temporini E."/>
            <person name="Vanetten H.D."/>
        </authorList>
    </citation>
    <scope>NUCLEOTIDE SEQUENCE [LARGE SCALE GENOMIC DNA]</scope>
    <source>
        <strain evidence="3">ATCC MYA-4622 / CBS 123669 / FGSC 9596 / NRRL 45880 / 77-13-4</strain>
    </source>
</reference>
<sequence length="265" mass="30223">MRPGGPQFGSQPGAIPELDYSSPSDVDLTNILYIHNIPMVPANMRPELDTRIKSITSWVAWELTRIEDGVQDKIRDRDLPMDDSMASKLKRMSYRSKVLDYTRRVSRWLVENLNPVTHSSQVSEGEDKINLAVAHSILEAFGTPSSPQVLNVLKATTQPHMFCVIDYDHDTIRETITATIKTFFFNVTVTESQDPSSHPARGNFSHRNNAFAPPEAKFYKARVEYTHTEANFEFRLWSENAPEEATRYALGKQVLAQRQLRLLKE</sequence>
<dbReference type="Proteomes" id="UP000005206">
    <property type="component" value="Chromosome 7"/>
</dbReference>
<dbReference type="GeneID" id="9670757"/>
<dbReference type="KEGG" id="nhe:NECHADRAFT_83168"/>
<evidence type="ECO:0000313" key="3">
    <source>
        <dbReference type="Proteomes" id="UP000005206"/>
    </source>
</evidence>
<dbReference type="OMA" id="TWNAFEL"/>
<feature type="region of interest" description="Disordered" evidence="1">
    <location>
        <begin position="1"/>
        <end position="20"/>
    </location>
</feature>
<dbReference type="InParanoid" id="C7ZBG1"/>
<evidence type="ECO:0000313" key="2">
    <source>
        <dbReference type="EMBL" id="EEU38850.1"/>
    </source>
</evidence>
<dbReference type="VEuPathDB" id="FungiDB:NECHADRAFT_83168"/>
<accession>C7ZBG1</accession>
<dbReference type="AlphaFoldDB" id="C7ZBG1"/>
<keyword evidence="3" id="KW-1185">Reference proteome</keyword>
<gene>
    <name evidence="2" type="ORF">NECHADRAFT_83168</name>
</gene>
<dbReference type="OrthoDB" id="4719947at2759"/>
<dbReference type="RefSeq" id="XP_003044563.1">
    <property type="nucleotide sequence ID" value="XM_003044517.1"/>
</dbReference>
<protein>
    <submittedName>
        <fullName evidence="2">Uncharacterized protein</fullName>
    </submittedName>
</protein>
<organism evidence="2 3">
    <name type="scientific">Fusarium vanettenii (strain ATCC MYA-4622 / CBS 123669 / FGSC 9596 / NRRL 45880 / 77-13-4)</name>
    <name type="common">Fusarium solani subsp. pisi</name>
    <dbReference type="NCBI Taxonomy" id="660122"/>
    <lineage>
        <taxon>Eukaryota</taxon>
        <taxon>Fungi</taxon>
        <taxon>Dikarya</taxon>
        <taxon>Ascomycota</taxon>
        <taxon>Pezizomycotina</taxon>
        <taxon>Sordariomycetes</taxon>
        <taxon>Hypocreomycetidae</taxon>
        <taxon>Hypocreales</taxon>
        <taxon>Nectriaceae</taxon>
        <taxon>Fusarium</taxon>
        <taxon>Fusarium solani species complex</taxon>
        <taxon>Fusarium vanettenii</taxon>
    </lineage>
</organism>
<dbReference type="HOGENOM" id="CLU_1050059_0_0_1"/>
<evidence type="ECO:0000256" key="1">
    <source>
        <dbReference type="SAM" id="MobiDB-lite"/>
    </source>
</evidence>
<dbReference type="EMBL" id="GG698914">
    <property type="protein sequence ID" value="EEU38850.1"/>
    <property type="molecule type" value="Genomic_DNA"/>
</dbReference>
<name>C7ZBG1_FUSV7</name>